<dbReference type="KEGG" id="aten:116294542"/>
<evidence type="ECO:0000256" key="1">
    <source>
        <dbReference type="SAM" id="Coils"/>
    </source>
</evidence>
<dbReference type="Proteomes" id="UP000515163">
    <property type="component" value="Unplaced"/>
</dbReference>
<feature type="region of interest" description="Disordered" evidence="2">
    <location>
        <begin position="1"/>
        <end position="78"/>
    </location>
</feature>
<evidence type="ECO:0000256" key="2">
    <source>
        <dbReference type="SAM" id="MobiDB-lite"/>
    </source>
</evidence>
<accession>A0A6P8HZJ0</accession>
<evidence type="ECO:0000313" key="4">
    <source>
        <dbReference type="RefSeq" id="XP_031558027.1"/>
    </source>
</evidence>
<feature type="coiled-coil region" evidence="1">
    <location>
        <begin position="128"/>
        <end position="176"/>
    </location>
</feature>
<dbReference type="GeneID" id="116294542"/>
<dbReference type="InParanoid" id="A0A6P8HZJ0"/>
<reference evidence="4" key="1">
    <citation type="submission" date="2025-08" db="UniProtKB">
        <authorList>
            <consortium name="RefSeq"/>
        </authorList>
    </citation>
    <scope>IDENTIFICATION</scope>
    <source>
        <tissue evidence="4">Tentacle</tissue>
    </source>
</reference>
<evidence type="ECO:0000313" key="3">
    <source>
        <dbReference type="Proteomes" id="UP000515163"/>
    </source>
</evidence>
<keyword evidence="3" id="KW-1185">Reference proteome</keyword>
<feature type="compositionally biased region" description="Polar residues" evidence="2">
    <location>
        <begin position="1"/>
        <end position="38"/>
    </location>
</feature>
<name>A0A6P8HZJ0_ACTTE</name>
<organism evidence="3 4">
    <name type="scientific">Actinia tenebrosa</name>
    <name type="common">Australian red waratah sea anemone</name>
    <dbReference type="NCBI Taxonomy" id="6105"/>
    <lineage>
        <taxon>Eukaryota</taxon>
        <taxon>Metazoa</taxon>
        <taxon>Cnidaria</taxon>
        <taxon>Anthozoa</taxon>
        <taxon>Hexacorallia</taxon>
        <taxon>Actiniaria</taxon>
        <taxon>Actiniidae</taxon>
        <taxon>Actinia</taxon>
    </lineage>
</organism>
<dbReference type="AlphaFoldDB" id="A0A6P8HZJ0"/>
<dbReference type="RefSeq" id="XP_031558027.1">
    <property type="nucleotide sequence ID" value="XM_031702167.1"/>
</dbReference>
<keyword evidence="1" id="KW-0175">Coiled coil</keyword>
<gene>
    <name evidence="4" type="primary">LOC116294542</name>
</gene>
<dbReference type="OrthoDB" id="10288440at2759"/>
<proteinExistence type="predicted"/>
<sequence length="191" mass="22003">MALSWRSNLKSPRKQTSLSPAQTKLTSPREQLSANLSPRQDLKMVSPRDEKNIVKSRWSHLSASPPKSKSPRKEISLSQVKNKPRITADELIARKFSAEKKPVTPRQRSQVFLKAVQKFEGEIPGKLLKTEEARRNLADEQLEFCSNELVDMREFLEQIEMDFSVIRQRIEKAKEDVSDLRRSNRAFVETG</sequence>
<feature type="compositionally biased region" description="Basic and acidic residues" evidence="2">
    <location>
        <begin position="40"/>
        <end position="53"/>
    </location>
</feature>
<protein>
    <submittedName>
        <fullName evidence="4">Uncharacterized protein LOC116294542</fullName>
    </submittedName>
</protein>